<gene>
    <name evidence="7" type="ORF">G7Z17_g628</name>
</gene>
<dbReference type="Gene3D" id="1.20.1740.10">
    <property type="entry name" value="Amino acid/polyamine transporter I"/>
    <property type="match status" value="1"/>
</dbReference>
<feature type="transmembrane region" description="Helical" evidence="6">
    <location>
        <begin position="178"/>
        <end position="198"/>
    </location>
</feature>
<evidence type="ECO:0000256" key="2">
    <source>
        <dbReference type="ARBA" id="ARBA00022448"/>
    </source>
</evidence>
<evidence type="ECO:0000313" key="8">
    <source>
        <dbReference type="Proteomes" id="UP000722485"/>
    </source>
</evidence>
<feature type="transmembrane region" description="Helical" evidence="6">
    <location>
        <begin position="250"/>
        <end position="273"/>
    </location>
</feature>
<dbReference type="AlphaFoldDB" id="A0A9P5HRX1"/>
<evidence type="ECO:0000256" key="4">
    <source>
        <dbReference type="ARBA" id="ARBA00022989"/>
    </source>
</evidence>
<keyword evidence="4 6" id="KW-1133">Transmembrane helix</keyword>
<dbReference type="Proteomes" id="UP000722485">
    <property type="component" value="Unassembled WGS sequence"/>
</dbReference>
<feature type="transmembrane region" description="Helical" evidence="6">
    <location>
        <begin position="89"/>
        <end position="113"/>
    </location>
</feature>
<dbReference type="InterPro" id="IPR002293">
    <property type="entry name" value="AA/rel_permease1"/>
</dbReference>
<dbReference type="Pfam" id="PF13520">
    <property type="entry name" value="AA_permease_2"/>
    <property type="match status" value="1"/>
</dbReference>
<sequence length="293" mass="31878">MANNDITRVTHRTGHRNDEVVLHHKQLVNETQPVDDNHDMGAMGREQVFIRKFSFWSALGISVCCSGSWEGISAAAATALMSGGSTAIIYGYIAAALGGICIAATLAELASAWPTSGALYHWIGALFPANYRPFVGFITSTFQLGIGWISISSVAFGVAYQVQAYAMVSHPEYVAEDWHTILLIWATLILAVAVTFLGPKLAHYMNIYAMAFHVISFLIVIITLLATTQNKNSAKYVFTGVQNYSGWPDGLAWCIGLLTVVYGFIGFETVAYFSEEIQHASHNVPKASESTQP</sequence>
<evidence type="ECO:0000256" key="3">
    <source>
        <dbReference type="ARBA" id="ARBA00022692"/>
    </source>
</evidence>
<reference evidence="7" key="1">
    <citation type="submission" date="2020-03" db="EMBL/GenBank/DDBJ databases">
        <title>Draft Genome Sequence of Cylindrodendrum hubeiense.</title>
        <authorList>
            <person name="Buettner E."/>
            <person name="Kellner H."/>
        </authorList>
    </citation>
    <scope>NUCLEOTIDE SEQUENCE</scope>
    <source>
        <strain evidence="7">IHI 201604</strain>
    </source>
</reference>
<evidence type="ECO:0000313" key="7">
    <source>
        <dbReference type="EMBL" id="KAF7557588.1"/>
    </source>
</evidence>
<dbReference type="GO" id="GO:0022857">
    <property type="term" value="F:transmembrane transporter activity"/>
    <property type="evidence" value="ECO:0007669"/>
    <property type="project" value="InterPro"/>
</dbReference>
<keyword evidence="8" id="KW-1185">Reference proteome</keyword>
<keyword evidence="5 6" id="KW-0472">Membrane</keyword>
<organism evidence="7 8">
    <name type="scientific">Cylindrodendrum hubeiense</name>
    <dbReference type="NCBI Taxonomy" id="595255"/>
    <lineage>
        <taxon>Eukaryota</taxon>
        <taxon>Fungi</taxon>
        <taxon>Dikarya</taxon>
        <taxon>Ascomycota</taxon>
        <taxon>Pezizomycotina</taxon>
        <taxon>Sordariomycetes</taxon>
        <taxon>Hypocreomycetidae</taxon>
        <taxon>Hypocreales</taxon>
        <taxon>Nectriaceae</taxon>
        <taxon>Cylindrodendrum</taxon>
    </lineage>
</organism>
<evidence type="ECO:0000256" key="1">
    <source>
        <dbReference type="ARBA" id="ARBA00004141"/>
    </source>
</evidence>
<dbReference type="GO" id="GO:0016020">
    <property type="term" value="C:membrane"/>
    <property type="evidence" value="ECO:0007669"/>
    <property type="project" value="UniProtKB-SubCell"/>
</dbReference>
<dbReference type="OrthoDB" id="3257095at2759"/>
<proteinExistence type="predicted"/>
<feature type="transmembrane region" description="Helical" evidence="6">
    <location>
        <begin position="134"/>
        <end position="158"/>
    </location>
</feature>
<name>A0A9P5HRX1_9HYPO</name>
<dbReference type="PANTHER" id="PTHR45649">
    <property type="entry name" value="AMINO-ACID PERMEASE BAT1"/>
    <property type="match status" value="1"/>
</dbReference>
<evidence type="ECO:0000256" key="6">
    <source>
        <dbReference type="SAM" id="Phobius"/>
    </source>
</evidence>
<dbReference type="EMBL" id="JAANBB010000004">
    <property type="protein sequence ID" value="KAF7557588.1"/>
    <property type="molecule type" value="Genomic_DNA"/>
</dbReference>
<comment type="subcellular location">
    <subcellularLocation>
        <location evidence="1">Membrane</location>
        <topology evidence="1">Multi-pass membrane protein</topology>
    </subcellularLocation>
</comment>
<dbReference type="PANTHER" id="PTHR45649:SF14">
    <property type="entry name" value="GABA PERMEASE"/>
    <property type="match status" value="1"/>
</dbReference>
<keyword evidence="3 6" id="KW-0812">Transmembrane</keyword>
<comment type="caution">
    <text evidence="7">The sequence shown here is derived from an EMBL/GenBank/DDBJ whole genome shotgun (WGS) entry which is preliminary data.</text>
</comment>
<accession>A0A9P5HRX1</accession>
<keyword evidence="2" id="KW-0813">Transport</keyword>
<evidence type="ECO:0000256" key="5">
    <source>
        <dbReference type="ARBA" id="ARBA00023136"/>
    </source>
</evidence>
<feature type="transmembrane region" description="Helical" evidence="6">
    <location>
        <begin position="210"/>
        <end position="230"/>
    </location>
</feature>
<protein>
    <submittedName>
        <fullName evidence="7">Uncharacterized protein</fullName>
    </submittedName>
</protein>